<proteinExistence type="predicted"/>
<keyword evidence="2" id="KW-1185">Reference proteome</keyword>
<gene>
    <name evidence="1" type="ORF">B0H15DRAFT_928650</name>
</gene>
<evidence type="ECO:0000313" key="2">
    <source>
        <dbReference type="Proteomes" id="UP001222325"/>
    </source>
</evidence>
<protein>
    <submittedName>
        <fullName evidence="1">Uncharacterized protein</fullName>
    </submittedName>
</protein>
<organism evidence="1 2">
    <name type="scientific">Mycena belliarum</name>
    <dbReference type="NCBI Taxonomy" id="1033014"/>
    <lineage>
        <taxon>Eukaryota</taxon>
        <taxon>Fungi</taxon>
        <taxon>Dikarya</taxon>
        <taxon>Basidiomycota</taxon>
        <taxon>Agaricomycotina</taxon>
        <taxon>Agaricomycetes</taxon>
        <taxon>Agaricomycetidae</taxon>
        <taxon>Agaricales</taxon>
        <taxon>Marasmiineae</taxon>
        <taxon>Mycenaceae</taxon>
        <taxon>Mycena</taxon>
    </lineage>
</organism>
<sequence length="448" mass="49710">MVARLWVFCVDQALFARRYPGVDVLCRFIARAISPAHFDELIEGLGGTQTHLATLIVKHIRLVVCDPRTPLSISNLFQLHALVLFLTTASFRGTLSREIFTACGIARALVECTCALTHIPGPESGDLLFLCFQHLHWAVAGERLNKWIPGALRCGLLRAIVACATHSGCGSIPLLRKTLAEELPQSLVYYNVLRHLPKALWEVHHADLTASGISAEWSAFVKLAQARLSVSKIFDSGNHLSSRACDSTKECQRWDWNEGNHRGACSALSTEGFGKLNSNIISPLAHWICVETPLDLSKRELSFLRALLHHEYTANKHTIWLRQIAFMNAHPSTVFYTLFDYTAGPPFAGEVEILPQSDSTYPPDFEQRAAEARASGGRLELHYMRVAVSAGEKTHGRWIPMRSSSAAVADGLRSIARDVHSLGPEGRETLLERIRVLEKETSDIISIH</sequence>
<dbReference type="EMBL" id="JARJCN010000011">
    <property type="protein sequence ID" value="KAJ7096574.1"/>
    <property type="molecule type" value="Genomic_DNA"/>
</dbReference>
<name>A0AAD6UDD4_9AGAR</name>
<dbReference type="Proteomes" id="UP001222325">
    <property type="component" value="Unassembled WGS sequence"/>
</dbReference>
<evidence type="ECO:0000313" key="1">
    <source>
        <dbReference type="EMBL" id="KAJ7096574.1"/>
    </source>
</evidence>
<reference evidence="1" key="1">
    <citation type="submission" date="2023-03" db="EMBL/GenBank/DDBJ databases">
        <title>Massive genome expansion in bonnet fungi (Mycena s.s.) driven by repeated elements and novel gene families across ecological guilds.</title>
        <authorList>
            <consortium name="Lawrence Berkeley National Laboratory"/>
            <person name="Harder C.B."/>
            <person name="Miyauchi S."/>
            <person name="Viragh M."/>
            <person name="Kuo A."/>
            <person name="Thoen E."/>
            <person name="Andreopoulos B."/>
            <person name="Lu D."/>
            <person name="Skrede I."/>
            <person name="Drula E."/>
            <person name="Henrissat B."/>
            <person name="Morin E."/>
            <person name="Kohler A."/>
            <person name="Barry K."/>
            <person name="LaButti K."/>
            <person name="Morin E."/>
            <person name="Salamov A."/>
            <person name="Lipzen A."/>
            <person name="Mereny Z."/>
            <person name="Hegedus B."/>
            <person name="Baldrian P."/>
            <person name="Stursova M."/>
            <person name="Weitz H."/>
            <person name="Taylor A."/>
            <person name="Grigoriev I.V."/>
            <person name="Nagy L.G."/>
            <person name="Martin F."/>
            <person name="Kauserud H."/>
        </authorList>
    </citation>
    <scope>NUCLEOTIDE SEQUENCE</scope>
    <source>
        <strain evidence="1">CBHHK173m</strain>
    </source>
</reference>
<accession>A0AAD6UDD4</accession>
<comment type="caution">
    <text evidence="1">The sequence shown here is derived from an EMBL/GenBank/DDBJ whole genome shotgun (WGS) entry which is preliminary data.</text>
</comment>
<dbReference type="AlphaFoldDB" id="A0AAD6UDD4"/>